<reference evidence="4" key="1">
    <citation type="thesis" date="2020" institute="ProQuest LLC" country="789 East Eisenhower Parkway, Ann Arbor, MI, USA">
        <title>Comparative Genomics and Chromosome Evolution.</title>
        <authorList>
            <person name="Mudd A.B."/>
        </authorList>
    </citation>
    <scope>NUCLEOTIDE SEQUENCE</scope>
    <source>
        <strain evidence="4">HN-11 Male</strain>
        <tissue evidence="4">Kidney and liver</tissue>
    </source>
</reference>
<dbReference type="Proteomes" id="UP000770717">
    <property type="component" value="Unassembled WGS sequence"/>
</dbReference>
<keyword evidence="5" id="KW-1185">Reference proteome</keyword>
<keyword evidence="3" id="KW-0732">Signal</keyword>
<feature type="signal peptide" evidence="3">
    <location>
        <begin position="1"/>
        <end position="24"/>
    </location>
</feature>
<name>A0A8J6FUN2_ELECQ</name>
<keyword evidence="2" id="KW-0812">Transmembrane</keyword>
<accession>A0A8J6FUN2</accession>
<protein>
    <submittedName>
        <fullName evidence="4">Uncharacterized protein</fullName>
    </submittedName>
</protein>
<keyword evidence="2" id="KW-1133">Transmembrane helix</keyword>
<gene>
    <name evidence="4" type="ORF">GDO78_001294</name>
</gene>
<feature type="region of interest" description="Disordered" evidence="1">
    <location>
        <begin position="33"/>
        <end position="56"/>
    </location>
</feature>
<dbReference type="EMBL" id="WNTK01000001">
    <property type="protein sequence ID" value="KAG9493315.1"/>
    <property type="molecule type" value="Genomic_DNA"/>
</dbReference>
<evidence type="ECO:0000256" key="3">
    <source>
        <dbReference type="SAM" id="SignalP"/>
    </source>
</evidence>
<feature type="chain" id="PRO_5035148211" evidence="3">
    <location>
        <begin position="25"/>
        <end position="86"/>
    </location>
</feature>
<feature type="compositionally biased region" description="Low complexity" evidence="1">
    <location>
        <begin position="34"/>
        <end position="56"/>
    </location>
</feature>
<dbReference type="AlphaFoldDB" id="A0A8J6FUN2"/>
<evidence type="ECO:0000256" key="2">
    <source>
        <dbReference type="SAM" id="Phobius"/>
    </source>
</evidence>
<proteinExistence type="predicted"/>
<evidence type="ECO:0000313" key="4">
    <source>
        <dbReference type="EMBL" id="KAG9493315.1"/>
    </source>
</evidence>
<comment type="caution">
    <text evidence="4">The sequence shown here is derived from an EMBL/GenBank/DDBJ whole genome shotgun (WGS) entry which is preliminary data.</text>
</comment>
<evidence type="ECO:0000256" key="1">
    <source>
        <dbReference type="SAM" id="MobiDB-lite"/>
    </source>
</evidence>
<sequence length="86" mass="9002">MNQIIIFCLGMVLLAFLIPSQVNSQSNATTTTLTGQNVSSTSNSNGTSPVTTSSNTTTTHAHAVSLYSTPALFFSVAFILVLNVCC</sequence>
<feature type="transmembrane region" description="Helical" evidence="2">
    <location>
        <begin position="64"/>
        <end position="85"/>
    </location>
</feature>
<evidence type="ECO:0000313" key="5">
    <source>
        <dbReference type="Proteomes" id="UP000770717"/>
    </source>
</evidence>
<keyword evidence="2" id="KW-0472">Membrane</keyword>
<organism evidence="4 5">
    <name type="scientific">Eleutherodactylus coqui</name>
    <name type="common">Puerto Rican coqui</name>
    <dbReference type="NCBI Taxonomy" id="57060"/>
    <lineage>
        <taxon>Eukaryota</taxon>
        <taxon>Metazoa</taxon>
        <taxon>Chordata</taxon>
        <taxon>Craniata</taxon>
        <taxon>Vertebrata</taxon>
        <taxon>Euteleostomi</taxon>
        <taxon>Amphibia</taxon>
        <taxon>Batrachia</taxon>
        <taxon>Anura</taxon>
        <taxon>Neobatrachia</taxon>
        <taxon>Hyloidea</taxon>
        <taxon>Eleutherodactylidae</taxon>
        <taxon>Eleutherodactylinae</taxon>
        <taxon>Eleutherodactylus</taxon>
        <taxon>Eleutherodactylus</taxon>
    </lineage>
</organism>